<dbReference type="Proteomes" id="UP001063698">
    <property type="component" value="Chromosome"/>
</dbReference>
<accession>A0A977KBA6</accession>
<dbReference type="KEGG" id="ipc:IPA_05615"/>
<keyword evidence="2" id="KW-1185">Reference proteome</keyword>
<dbReference type="EMBL" id="CP006868">
    <property type="protein sequence ID" value="UXD22507.1"/>
    <property type="molecule type" value="Genomic_DNA"/>
</dbReference>
<name>A0A977KBA6_9CREN</name>
<protein>
    <submittedName>
        <fullName evidence="1">Uncharacterized protein</fullName>
    </submittedName>
</protein>
<organism evidence="1 2">
    <name type="scientific">Ignicoccus pacificus DSM 13166</name>
    <dbReference type="NCBI Taxonomy" id="940294"/>
    <lineage>
        <taxon>Archaea</taxon>
        <taxon>Thermoproteota</taxon>
        <taxon>Thermoprotei</taxon>
        <taxon>Desulfurococcales</taxon>
        <taxon>Desulfurococcaceae</taxon>
        <taxon>Ignicoccus</taxon>
    </lineage>
</organism>
<gene>
    <name evidence="1" type="ORF">IPA_05615</name>
</gene>
<evidence type="ECO:0000313" key="1">
    <source>
        <dbReference type="EMBL" id="UXD22507.1"/>
    </source>
</evidence>
<reference evidence="1" key="1">
    <citation type="submission" date="2013-11" db="EMBL/GenBank/DDBJ databases">
        <title>Comparative genomics of Ignicoccus.</title>
        <authorList>
            <person name="Podar M."/>
        </authorList>
    </citation>
    <scope>NUCLEOTIDE SEQUENCE</scope>
    <source>
        <strain evidence="1">DSM 13166</strain>
    </source>
</reference>
<proteinExistence type="predicted"/>
<dbReference type="AlphaFoldDB" id="A0A977KBA6"/>
<evidence type="ECO:0000313" key="2">
    <source>
        <dbReference type="Proteomes" id="UP001063698"/>
    </source>
</evidence>
<sequence>MPCPWYRDGACNSPRLPKPSTAIVTKRCTSESKDYEICKWYVPPETVEEKKEGLLKFSPTSEETKVDETFEQKYKPYKLIHALLTEPGKGCPYLKTFRGSDGKWYALCRVLNRLLTFTEVKLCEHHWKTCPLYKNAPKLVSEA</sequence>